<feature type="compositionally biased region" description="Gly residues" evidence="1">
    <location>
        <begin position="10"/>
        <end position="19"/>
    </location>
</feature>
<reference evidence="2" key="1">
    <citation type="submission" date="2018-02" db="EMBL/GenBank/DDBJ databases">
        <title>Rhizophora mucronata_Transcriptome.</title>
        <authorList>
            <person name="Meera S.P."/>
            <person name="Sreeshan A."/>
            <person name="Augustine A."/>
        </authorList>
    </citation>
    <scope>NUCLEOTIDE SEQUENCE</scope>
    <source>
        <tissue evidence="2">Leaf</tissue>
    </source>
</reference>
<dbReference type="EMBL" id="GGEC01064604">
    <property type="protein sequence ID" value="MBX45088.1"/>
    <property type="molecule type" value="Transcribed_RNA"/>
</dbReference>
<sequence>MPFSPAGTTCGAGGGGGDDNGSLAVSK</sequence>
<organism evidence="2">
    <name type="scientific">Rhizophora mucronata</name>
    <name type="common">Asiatic mangrove</name>
    <dbReference type="NCBI Taxonomy" id="61149"/>
    <lineage>
        <taxon>Eukaryota</taxon>
        <taxon>Viridiplantae</taxon>
        <taxon>Streptophyta</taxon>
        <taxon>Embryophyta</taxon>
        <taxon>Tracheophyta</taxon>
        <taxon>Spermatophyta</taxon>
        <taxon>Magnoliopsida</taxon>
        <taxon>eudicotyledons</taxon>
        <taxon>Gunneridae</taxon>
        <taxon>Pentapetalae</taxon>
        <taxon>rosids</taxon>
        <taxon>fabids</taxon>
        <taxon>Malpighiales</taxon>
        <taxon>Rhizophoraceae</taxon>
        <taxon>Rhizophora</taxon>
    </lineage>
</organism>
<feature type="region of interest" description="Disordered" evidence="1">
    <location>
        <begin position="1"/>
        <end position="27"/>
    </location>
</feature>
<accession>A0A2P2NRE5</accession>
<name>A0A2P2NRE5_RHIMU</name>
<evidence type="ECO:0000313" key="2">
    <source>
        <dbReference type="EMBL" id="MBX45088.1"/>
    </source>
</evidence>
<evidence type="ECO:0000256" key="1">
    <source>
        <dbReference type="SAM" id="MobiDB-lite"/>
    </source>
</evidence>
<dbReference type="AlphaFoldDB" id="A0A2P2NRE5"/>
<protein>
    <submittedName>
        <fullName evidence="2">Uncharacterized protein</fullName>
    </submittedName>
</protein>
<proteinExistence type="predicted"/>